<evidence type="ECO:0000313" key="3">
    <source>
        <dbReference type="EMBL" id="JAS42709.1"/>
    </source>
</evidence>
<name>A0A1B6EXK4_9HEMI</name>
<comment type="similarity">
    <text evidence="1">Belongs to the histidine acid phosphatase family.</text>
</comment>
<gene>
    <name evidence="3" type="ORF">g.12509</name>
</gene>
<reference evidence="3" key="1">
    <citation type="submission" date="2015-11" db="EMBL/GenBank/DDBJ databases">
        <title>De novo transcriptome assembly of four potential Pierce s Disease insect vectors from Arizona vineyards.</title>
        <authorList>
            <person name="Tassone E.E."/>
        </authorList>
    </citation>
    <scope>NUCLEOTIDE SEQUENCE</scope>
</reference>
<protein>
    <recommendedName>
        <fullName evidence="4">Acid phosphatase</fullName>
    </recommendedName>
</protein>
<dbReference type="SUPFAM" id="SSF53254">
    <property type="entry name" value="Phosphoglycerate mutase-like"/>
    <property type="match status" value="1"/>
</dbReference>
<dbReference type="PANTHER" id="PTHR11567">
    <property type="entry name" value="ACID PHOSPHATASE-RELATED"/>
    <property type="match status" value="1"/>
</dbReference>
<feature type="chain" id="PRO_5008582433" description="Acid phosphatase" evidence="2">
    <location>
        <begin position="23"/>
        <end position="400"/>
    </location>
</feature>
<dbReference type="InterPro" id="IPR000560">
    <property type="entry name" value="His_Pase_clade-2"/>
</dbReference>
<dbReference type="EMBL" id="GECZ01027060">
    <property type="protein sequence ID" value="JAS42709.1"/>
    <property type="molecule type" value="Transcribed_RNA"/>
</dbReference>
<dbReference type="InterPro" id="IPR029033">
    <property type="entry name" value="His_PPase_superfam"/>
</dbReference>
<dbReference type="AlphaFoldDB" id="A0A1B6EXK4"/>
<proteinExistence type="inferred from homology"/>
<dbReference type="CDD" id="cd07061">
    <property type="entry name" value="HP_HAP_like"/>
    <property type="match status" value="1"/>
</dbReference>
<dbReference type="Pfam" id="PF00328">
    <property type="entry name" value="His_Phos_2"/>
    <property type="match status" value="1"/>
</dbReference>
<dbReference type="Gene3D" id="3.40.50.1240">
    <property type="entry name" value="Phosphoglycerate mutase-like"/>
    <property type="match status" value="1"/>
</dbReference>
<evidence type="ECO:0008006" key="4">
    <source>
        <dbReference type="Google" id="ProtNLM"/>
    </source>
</evidence>
<organism evidence="3">
    <name type="scientific">Cuerna arida</name>
    <dbReference type="NCBI Taxonomy" id="1464854"/>
    <lineage>
        <taxon>Eukaryota</taxon>
        <taxon>Metazoa</taxon>
        <taxon>Ecdysozoa</taxon>
        <taxon>Arthropoda</taxon>
        <taxon>Hexapoda</taxon>
        <taxon>Insecta</taxon>
        <taxon>Pterygota</taxon>
        <taxon>Neoptera</taxon>
        <taxon>Paraneoptera</taxon>
        <taxon>Hemiptera</taxon>
        <taxon>Auchenorrhyncha</taxon>
        <taxon>Membracoidea</taxon>
        <taxon>Cicadellidae</taxon>
        <taxon>Cicadellinae</taxon>
        <taxon>Proconiini</taxon>
        <taxon>Cuerna</taxon>
    </lineage>
</organism>
<dbReference type="InterPro" id="IPR050645">
    <property type="entry name" value="Histidine_acid_phosphatase"/>
</dbReference>
<evidence type="ECO:0000256" key="2">
    <source>
        <dbReference type="SAM" id="SignalP"/>
    </source>
</evidence>
<feature type="signal peptide" evidence="2">
    <location>
        <begin position="1"/>
        <end position="22"/>
    </location>
</feature>
<accession>A0A1B6EXK4</accession>
<sequence length="400" mass="44553">MAGHPVILLFTLVPVFLATTSSLKIDVGCHAPKSTDGPKGSRATPSLQLVSIYTRHGTRGPMDDFPNFPHPLSDASSWPHGQSQLTEVGRAQAYKLGSKIRSLYNGFLNEDYCENDVKAYSTLTDRTLMTAQLFLAGLYPPMEYHKLDVQIPLQPIPVYPSTLDNTEVVMYPEHCPRFKKAYDQSLSDCEEEFGQNITDFMKYVQPYTGLPVANESVTSLRLSVFNMWEALSCAKAEGLPMPNWVQNIRNPLESLMKKLFVASTSGSDEMIRLFEGMLFQELVKTMEAKLNGTLNPDSKIILHSGHDLSLLGLQAILGVLEDESTYLIVDTGSALIFELHKDPVTDQAYVQVLFICGASADLKPEDVNIPACGSPCEFTKLKEITEKYYNITDYKKECLI</sequence>
<dbReference type="PANTHER" id="PTHR11567:SF171">
    <property type="entry name" value="ACID PHOSPHATASE FAMILY"/>
    <property type="match status" value="1"/>
</dbReference>
<evidence type="ECO:0000256" key="1">
    <source>
        <dbReference type="ARBA" id="ARBA00005375"/>
    </source>
</evidence>
<keyword evidence="2" id="KW-0732">Signal</keyword>
<dbReference type="GO" id="GO:0016791">
    <property type="term" value="F:phosphatase activity"/>
    <property type="evidence" value="ECO:0007669"/>
    <property type="project" value="UniProtKB-ARBA"/>
</dbReference>